<accession>A0A8H4AWR0</accession>
<name>A0A8H4AWR0_GIGMA</name>
<dbReference type="AlphaFoldDB" id="A0A8H4AWR0"/>
<keyword evidence="1" id="KW-0548">Nucleotidyltransferase</keyword>
<sequence>MEQAREYNQDSSRQKYTESQNHIQNFLCIFKKGNETHSALRRINALIRKTQLADTEQHSIQQINEEIEEVSRLSQIKIGTRISNSDTTEKKREKIEELKGYQKAIYRARKLENNMVHKQRIEKNIQKRFSNFACNTKKMIDSILTRHKTPVIINKIAHENYNMTKPKTIKYEIKEHFKQLTKYNPKDEKVWEGWKARYEPRDEIDKVWYEGVEDEIRMEELKVIIEEVPKGKAIGPSEVSNKMIKRLGNKAIKQLLKIMNACIKLQIVSNSWKKGKCTR</sequence>
<gene>
    <name evidence="1" type="ORF">F8M41_006527</name>
</gene>
<evidence type="ECO:0000313" key="2">
    <source>
        <dbReference type="Proteomes" id="UP000439903"/>
    </source>
</evidence>
<organism evidence="1 2">
    <name type="scientific">Gigaspora margarita</name>
    <dbReference type="NCBI Taxonomy" id="4874"/>
    <lineage>
        <taxon>Eukaryota</taxon>
        <taxon>Fungi</taxon>
        <taxon>Fungi incertae sedis</taxon>
        <taxon>Mucoromycota</taxon>
        <taxon>Glomeromycotina</taxon>
        <taxon>Glomeromycetes</taxon>
        <taxon>Diversisporales</taxon>
        <taxon>Gigasporaceae</taxon>
        <taxon>Gigaspora</taxon>
    </lineage>
</organism>
<dbReference type="OrthoDB" id="2378594at2759"/>
<dbReference type="EMBL" id="WTPW01000165">
    <property type="protein sequence ID" value="KAF0540278.1"/>
    <property type="molecule type" value="Genomic_DNA"/>
</dbReference>
<dbReference type="Proteomes" id="UP000439903">
    <property type="component" value="Unassembled WGS sequence"/>
</dbReference>
<reference evidence="1 2" key="1">
    <citation type="journal article" date="2019" name="Environ. Microbiol.">
        <title>At the nexus of three kingdoms: the genome of the mycorrhizal fungus Gigaspora margarita provides insights into plant, endobacterial and fungal interactions.</title>
        <authorList>
            <person name="Venice F."/>
            <person name="Ghignone S."/>
            <person name="Salvioli di Fossalunga A."/>
            <person name="Amselem J."/>
            <person name="Novero M."/>
            <person name="Xianan X."/>
            <person name="Sedzielewska Toro K."/>
            <person name="Morin E."/>
            <person name="Lipzen A."/>
            <person name="Grigoriev I.V."/>
            <person name="Henrissat B."/>
            <person name="Martin F.M."/>
            <person name="Bonfante P."/>
        </authorList>
    </citation>
    <scope>NUCLEOTIDE SEQUENCE [LARGE SCALE GENOMIC DNA]</scope>
    <source>
        <strain evidence="1 2">BEG34</strain>
    </source>
</reference>
<dbReference type="GO" id="GO:0003964">
    <property type="term" value="F:RNA-directed DNA polymerase activity"/>
    <property type="evidence" value="ECO:0007669"/>
    <property type="project" value="UniProtKB-KW"/>
</dbReference>
<keyword evidence="1" id="KW-0808">Transferase</keyword>
<comment type="caution">
    <text evidence="1">The sequence shown here is derived from an EMBL/GenBank/DDBJ whole genome shotgun (WGS) entry which is preliminary data.</text>
</comment>
<proteinExistence type="predicted"/>
<evidence type="ECO:0000313" key="1">
    <source>
        <dbReference type="EMBL" id="KAF0540278.1"/>
    </source>
</evidence>
<keyword evidence="1" id="KW-0695">RNA-directed DNA polymerase</keyword>
<protein>
    <submittedName>
        <fullName evidence="1">Reverse transcriptase</fullName>
    </submittedName>
</protein>
<keyword evidence="2" id="KW-1185">Reference proteome</keyword>